<proteinExistence type="predicted"/>
<feature type="region of interest" description="Disordered" evidence="3">
    <location>
        <begin position="311"/>
        <end position="330"/>
    </location>
</feature>
<evidence type="ECO:0000256" key="3">
    <source>
        <dbReference type="SAM" id="MobiDB-lite"/>
    </source>
</evidence>
<feature type="compositionally biased region" description="Low complexity" evidence="3">
    <location>
        <begin position="381"/>
        <end position="390"/>
    </location>
</feature>
<dbReference type="Gene3D" id="3.30.200.20">
    <property type="entry name" value="Phosphorylase Kinase, domain 1"/>
    <property type="match status" value="1"/>
</dbReference>
<dbReference type="Proteomes" id="UP000041254">
    <property type="component" value="Unassembled WGS sequence"/>
</dbReference>
<evidence type="ECO:0000313" key="6">
    <source>
        <dbReference type="Proteomes" id="UP000041254"/>
    </source>
</evidence>
<accession>A0A0G4EK15</accession>
<dbReference type="InterPro" id="IPR008271">
    <property type="entry name" value="Ser/Thr_kinase_AS"/>
</dbReference>
<sequence length="568" mass="62571">MAQPPDGPDMALGADVGDEFLRQNFRDLRFEGQGRTSLVYSGIRKEDSRDLDDLGLALPPDTRVAIKKFKDKVQLPGMQEKYIPYRKLKEMSQNEYDNYRMAGEHRNVVKAYGRFSAYESDRAWEKSAYIALEYCSSDLGRQERRRSTTHIQYKGPLVEEACDAAYDLLMGLNHLHKSRLIHLDMKQDNCLVGEDGETLKVGDLGAMIAYKSNPKKAMDTNVVALGMRAPELLMGAFKYGPEVDIWATGVTLAKFVSGDLPFLPTGSDCDRRVDMLTSIASNRAMAPSLEHIDHLPATKRLQTRYGVEVREDADGSMSRSATHQLLTRSSEEGCYGRTDIAPNHPLVDLIDRMLTIEPSRRITAGEALNHPALAGAKARYEAPGPAAARPRASKRPREEDRAEGTGEPTSATGKPPQQEDVDMLNPSPQDQDQPGAQGGLHGRSERRKGDLPRQHIRRHTAPHFLAARGKSPSSGLSRDKAEAPVGQPPAHEGQLPEPMAGIDAAQGAGDGAGGVPAAVEVGQPPVGDMDEEAAAPPPKRRRVPADEQPLKKLRRSPRLREQRRNRRM</sequence>
<gene>
    <name evidence="5" type="ORF">Vbra_3891</name>
</gene>
<dbReference type="Gene3D" id="1.10.510.10">
    <property type="entry name" value="Transferase(Phosphotransferase) domain 1"/>
    <property type="match status" value="1"/>
</dbReference>
<dbReference type="PROSITE" id="PS50011">
    <property type="entry name" value="PROTEIN_KINASE_DOM"/>
    <property type="match status" value="1"/>
</dbReference>
<dbReference type="EMBL" id="CDMY01000247">
    <property type="protein sequence ID" value="CEL96855.1"/>
    <property type="molecule type" value="Genomic_DNA"/>
</dbReference>
<feature type="compositionally biased region" description="Polar residues" evidence="3">
    <location>
        <begin position="317"/>
        <end position="328"/>
    </location>
</feature>
<dbReference type="OrthoDB" id="413582at2759"/>
<reference evidence="5 6" key="1">
    <citation type="submission" date="2014-11" db="EMBL/GenBank/DDBJ databases">
        <authorList>
            <person name="Zhu J."/>
            <person name="Qi W."/>
            <person name="Song R."/>
        </authorList>
    </citation>
    <scope>NUCLEOTIDE SEQUENCE [LARGE SCALE GENOMIC DNA]</scope>
</reference>
<dbReference type="AlphaFoldDB" id="A0A0G4EK15"/>
<dbReference type="PROSITE" id="PS00108">
    <property type="entry name" value="PROTEIN_KINASE_ST"/>
    <property type="match status" value="1"/>
</dbReference>
<organism evidence="5 6">
    <name type="scientific">Vitrella brassicaformis (strain CCMP3155)</name>
    <dbReference type="NCBI Taxonomy" id="1169540"/>
    <lineage>
        <taxon>Eukaryota</taxon>
        <taxon>Sar</taxon>
        <taxon>Alveolata</taxon>
        <taxon>Colpodellida</taxon>
        <taxon>Vitrellaceae</taxon>
        <taxon>Vitrella</taxon>
    </lineage>
</organism>
<dbReference type="GO" id="GO:0004672">
    <property type="term" value="F:protein kinase activity"/>
    <property type="evidence" value="ECO:0007669"/>
    <property type="project" value="InterPro"/>
</dbReference>
<dbReference type="STRING" id="1169540.A0A0G4EK15"/>
<dbReference type="SUPFAM" id="SSF56112">
    <property type="entry name" value="Protein kinase-like (PK-like)"/>
    <property type="match status" value="1"/>
</dbReference>
<feature type="compositionally biased region" description="Basic and acidic residues" evidence="3">
    <location>
        <begin position="395"/>
        <end position="404"/>
    </location>
</feature>
<dbReference type="SMART" id="SM00220">
    <property type="entry name" value="S_TKc"/>
    <property type="match status" value="1"/>
</dbReference>
<keyword evidence="6" id="KW-1185">Reference proteome</keyword>
<keyword evidence="2" id="KW-0067">ATP-binding</keyword>
<dbReference type="InterPro" id="IPR011009">
    <property type="entry name" value="Kinase-like_dom_sf"/>
</dbReference>
<dbReference type="PANTHER" id="PTHR24055">
    <property type="entry name" value="MITOGEN-ACTIVATED PROTEIN KINASE"/>
    <property type="match status" value="1"/>
</dbReference>
<name>A0A0G4EK15_VITBC</name>
<evidence type="ECO:0000259" key="4">
    <source>
        <dbReference type="PROSITE" id="PS50011"/>
    </source>
</evidence>
<dbReference type="InterPro" id="IPR050117">
    <property type="entry name" value="MAPK"/>
</dbReference>
<dbReference type="InParanoid" id="A0A0G4EK15"/>
<dbReference type="GO" id="GO:0005524">
    <property type="term" value="F:ATP binding"/>
    <property type="evidence" value="ECO:0007669"/>
    <property type="project" value="UniProtKB-KW"/>
</dbReference>
<feature type="domain" description="Protein kinase" evidence="4">
    <location>
        <begin position="25"/>
        <end position="373"/>
    </location>
</feature>
<dbReference type="PhylomeDB" id="A0A0G4EK15"/>
<protein>
    <recommendedName>
        <fullName evidence="4">Protein kinase domain-containing protein</fullName>
    </recommendedName>
</protein>
<evidence type="ECO:0000256" key="1">
    <source>
        <dbReference type="ARBA" id="ARBA00022741"/>
    </source>
</evidence>
<dbReference type="InterPro" id="IPR000719">
    <property type="entry name" value="Prot_kinase_dom"/>
</dbReference>
<keyword evidence="1" id="KW-0547">Nucleotide-binding</keyword>
<feature type="region of interest" description="Disordered" evidence="3">
    <location>
        <begin position="376"/>
        <end position="568"/>
    </location>
</feature>
<feature type="compositionally biased region" description="Basic residues" evidence="3">
    <location>
        <begin position="551"/>
        <end position="568"/>
    </location>
</feature>
<feature type="compositionally biased region" description="Low complexity" evidence="3">
    <location>
        <begin position="515"/>
        <end position="527"/>
    </location>
</feature>
<evidence type="ECO:0000256" key="2">
    <source>
        <dbReference type="ARBA" id="ARBA00022840"/>
    </source>
</evidence>
<evidence type="ECO:0000313" key="5">
    <source>
        <dbReference type="EMBL" id="CEL96855.1"/>
    </source>
</evidence>
<dbReference type="Pfam" id="PF00069">
    <property type="entry name" value="Pkinase"/>
    <property type="match status" value="1"/>
</dbReference>
<dbReference type="VEuPathDB" id="CryptoDB:Vbra_3891"/>